<evidence type="ECO:0000313" key="17">
    <source>
        <dbReference type="Proteomes" id="UP000029665"/>
    </source>
</evidence>
<keyword evidence="6 15" id="KW-0812">Transmembrane</keyword>
<comment type="cofactor">
    <cofactor evidence="1 13">
        <name>heme</name>
        <dbReference type="ChEBI" id="CHEBI:30413"/>
    </cofactor>
</comment>
<keyword evidence="17" id="KW-1185">Reference proteome</keyword>
<reference evidence="16" key="1">
    <citation type="submission" date="2014-01" db="EMBL/GenBank/DDBJ databases">
        <title>The genome of the white-rot fungus Pycnoporus cinnabarinus: a basidiomycete model with a versatile arsenal for lignocellulosic biomass breakdown.</title>
        <authorList>
            <person name="Levasseur A."/>
            <person name="Lomascolo A."/>
            <person name="Ruiz-Duenas F.J."/>
            <person name="Uzan E."/>
            <person name="Piumi F."/>
            <person name="Kues U."/>
            <person name="Ram A.F.J."/>
            <person name="Murat C."/>
            <person name="Haon M."/>
            <person name="Benoit I."/>
            <person name="Arfi Y."/>
            <person name="Chevret D."/>
            <person name="Drula E."/>
            <person name="Kwon M.J."/>
            <person name="Gouret P."/>
            <person name="Lesage-Meessen L."/>
            <person name="Lombard V."/>
            <person name="Mariette J."/>
            <person name="Noirot C."/>
            <person name="Park J."/>
            <person name="Patyshakuliyeva A."/>
            <person name="Wieneger R.A.B."/>
            <person name="Wosten H.A.B."/>
            <person name="Martin F."/>
            <person name="Coutinho P.M."/>
            <person name="de Vries R."/>
            <person name="Martinez A.T."/>
            <person name="Klopp C."/>
            <person name="Pontarotti P."/>
            <person name="Henrissat B."/>
            <person name="Record E."/>
        </authorList>
    </citation>
    <scope>NUCLEOTIDE SEQUENCE [LARGE SCALE GENOMIC DNA]</scope>
    <source>
        <strain evidence="16">BRFM137</strain>
    </source>
</reference>
<evidence type="ECO:0000256" key="7">
    <source>
        <dbReference type="ARBA" id="ARBA00022723"/>
    </source>
</evidence>
<dbReference type="GO" id="GO:0004497">
    <property type="term" value="F:monooxygenase activity"/>
    <property type="evidence" value="ECO:0007669"/>
    <property type="project" value="UniProtKB-KW"/>
</dbReference>
<evidence type="ECO:0000256" key="10">
    <source>
        <dbReference type="ARBA" id="ARBA00023004"/>
    </source>
</evidence>
<evidence type="ECO:0000256" key="13">
    <source>
        <dbReference type="PIRSR" id="PIRSR602401-1"/>
    </source>
</evidence>
<evidence type="ECO:0000256" key="9">
    <source>
        <dbReference type="ARBA" id="ARBA00023002"/>
    </source>
</evidence>
<sequence>MAHPVVAFVVLVCLPILVYRYLKRRTALRRPPGPPGLSLLGNTFDVPAPNEYPWLKYHALCKQYGTEILRLNALGTKIVMIDTLRAAVELLDKRSSLYSDRFVSAQDSAGITEAWSTATTGASRKMTHRELHTGPMNKYRPVLLNNAHDFLRRLSSGRGTLVEHLKHAIGANVMKIAYDINVLPEDDPFVKLAEAGQQCIGRCTTGGVYLVEILPFLKYVPSWLPGAGFKRQAAIWREAAEKQLHVAYDDFLERMVTRSSKLGKAGHCMAQSLIDVYGIGDPVTEKHLRATTATVYLGGAETSASALHTFFLAMVLYPRLQAKAREELERVIGTNRLPTFDDFGSIPYIDALIKELLRWYPIVPLLMPHKLSEDDMYDGYFLEKGSLVMVNVWAILHDEARYPDPYTFNPDRFLKDGALDPDVFDSEDAAFGFGRRVCPG</sequence>
<dbReference type="EMBL" id="CCBP010000001">
    <property type="protein sequence ID" value="CDO68067.1"/>
    <property type="molecule type" value="Genomic_DNA"/>
</dbReference>
<keyword evidence="7 13" id="KW-0479">Metal-binding</keyword>
<dbReference type="SUPFAM" id="SSF48264">
    <property type="entry name" value="Cytochrome P450"/>
    <property type="match status" value="1"/>
</dbReference>
<proteinExistence type="inferred from homology"/>
<gene>
    <name evidence="16" type="ORF">BN946_scf184347.g4</name>
</gene>
<dbReference type="CDD" id="cd11065">
    <property type="entry name" value="CYP64-like"/>
    <property type="match status" value="1"/>
</dbReference>
<evidence type="ECO:0000256" key="14">
    <source>
        <dbReference type="RuleBase" id="RU000461"/>
    </source>
</evidence>
<dbReference type="Pfam" id="PF00067">
    <property type="entry name" value="p450"/>
    <property type="match status" value="1"/>
</dbReference>
<dbReference type="AlphaFoldDB" id="A0A060S127"/>
<dbReference type="GO" id="GO:0020037">
    <property type="term" value="F:heme binding"/>
    <property type="evidence" value="ECO:0007669"/>
    <property type="project" value="InterPro"/>
</dbReference>
<dbReference type="InterPro" id="IPR001128">
    <property type="entry name" value="Cyt_P450"/>
</dbReference>
<evidence type="ECO:0000256" key="15">
    <source>
        <dbReference type="SAM" id="Phobius"/>
    </source>
</evidence>
<dbReference type="GO" id="GO:0016705">
    <property type="term" value="F:oxidoreductase activity, acting on paired donors, with incorporation or reduction of molecular oxygen"/>
    <property type="evidence" value="ECO:0007669"/>
    <property type="project" value="InterPro"/>
</dbReference>
<keyword evidence="10 13" id="KW-0408">Iron</keyword>
<evidence type="ECO:0008006" key="18">
    <source>
        <dbReference type="Google" id="ProtNLM"/>
    </source>
</evidence>
<evidence type="ECO:0000256" key="12">
    <source>
        <dbReference type="ARBA" id="ARBA00023136"/>
    </source>
</evidence>
<keyword evidence="12 15" id="KW-0472">Membrane</keyword>
<dbReference type="PRINTS" id="PR00385">
    <property type="entry name" value="P450"/>
</dbReference>
<evidence type="ECO:0000256" key="8">
    <source>
        <dbReference type="ARBA" id="ARBA00022989"/>
    </source>
</evidence>
<evidence type="ECO:0000256" key="11">
    <source>
        <dbReference type="ARBA" id="ARBA00023033"/>
    </source>
</evidence>
<dbReference type="InterPro" id="IPR002401">
    <property type="entry name" value="Cyt_P450_E_grp-I"/>
</dbReference>
<dbReference type="GO" id="GO:0016020">
    <property type="term" value="C:membrane"/>
    <property type="evidence" value="ECO:0007669"/>
    <property type="project" value="UniProtKB-SubCell"/>
</dbReference>
<comment type="caution">
    <text evidence="16">The sequence shown here is derived from an EMBL/GenBank/DDBJ whole genome shotgun (WGS) entry which is preliminary data.</text>
</comment>
<feature type="binding site" description="axial binding residue" evidence="13">
    <location>
        <position position="438"/>
    </location>
    <ligand>
        <name>heme</name>
        <dbReference type="ChEBI" id="CHEBI:30413"/>
    </ligand>
    <ligandPart>
        <name>Fe</name>
        <dbReference type="ChEBI" id="CHEBI:18248"/>
    </ligandPart>
</feature>
<evidence type="ECO:0000256" key="1">
    <source>
        <dbReference type="ARBA" id="ARBA00001971"/>
    </source>
</evidence>
<keyword evidence="9 14" id="KW-0560">Oxidoreductase</keyword>
<dbReference type="InterPro" id="IPR036396">
    <property type="entry name" value="Cyt_P450_sf"/>
</dbReference>
<dbReference type="STRING" id="5643.A0A060S127"/>
<dbReference type="InterPro" id="IPR050364">
    <property type="entry name" value="Cytochrome_P450_fung"/>
</dbReference>
<evidence type="ECO:0000256" key="4">
    <source>
        <dbReference type="ARBA" id="ARBA00010617"/>
    </source>
</evidence>
<evidence type="ECO:0000313" key="16">
    <source>
        <dbReference type="EMBL" id="CDO68067.1"/>
    </source>
</evidence>
<feature type="transmembrane region" description="Helical" evidence="15">
    <location>
        <begin position="6"/>
        <end position="22"/>
    </location>
</feature>
<keyword evidence="11 14" id="KW-0503">Monooxygenase</keyword>
<evidence type="ECO:0000256" key="6">
    <source>
        <dbReference type="ARBA" id="ARBA00022692"/>
    </source>
</evidence>
<keyword evidence="5 13" id="KW-0349">Heme</keyword>
<dbReference type="OMA" id="MTHRELH"/>
<dbReference type="HOGENOM" id="CLU_001570_2_3_1"/>
<keyword evidence="8 15" id="KW-1133">Transmembrane helix</keyword>
<dbReference type="Gene3D" id="1.10.630.10">
    <property type="entry name" value="Cytochrome P450"/>
    <property type="match status" value="1"/>
</dbReference>
<comment type="similarity">
    <text evidence="4 14">Belongs to the cytochrome P450 family.</text>
</comment>
<evidence type="ECO:0000256" key="3">
    <source>
        <dbReference type="ARBA" id="ARBA00005179"/>
    </source>
</evidence>
<dbReference type="PRINTS" id="PR00463">
    <property type="entry name" value="EP450I"/>
</dbReference>
<dbReference type="GO" id="GO:0005506">
    <property type="term" value="F:iron ion binding"/>
    <property type="evidence" value="ECO:0007669"/>
    <property type="project" value="InterPro"/>
</dbReference>
<accession>A0A060S127</accession>
<dbReference type="PANTHER" id="PTHR46300:SF7">
    <property type="entry name" value="P450, PUTATIVE (EUROFUNG)-RELATED"/>
    <property type="match status" value="1"/>
</dbReference>
<dbReference type="PROSITE" id="PS00086">
    <property type="entry name" value="CYTOCHROME_P450"/>
    <property type="match status" value="1"/>
</dbReference>
<organism evidence="16 17">
    <name type="scientific">Pycnoporus cinnabarinus</name>
    <name type="common">Cinnabar-red polypore</name>
    <name type="synonym">Trametes cinnabarina</name>
    <dbReference type="NCBI Taxonomy" id="5643"/>
    <lineage>
        <taxon>Eukaryota</taxon>
        <taxon>Fungi</taxon>
        <taxon>Dikarya</taxon>
        <taxon>Basidiomycota</taxon>
        <taxon>Agaricomycotina</taxon>
        <taxon>Agaricomycetes</taxon>
        <taxon>Polyporales</taxon>
        <taxon>Polyporaceae</taxon>
        <taxon>Trametes</taxon>
    </lineage>
</organism>
<protein>
    <recommendedName>
        <fullName evidence="18">Cytochrome P450</fullName>
    </recommendedName>
</protein>
<dbReference type="Proteomes" id="UP000029665">
    <property type="component" value="Unassembled WGS sequence"/>
</dbReference>
<dbReference type="OrthoDB" id="2789670at2759"/>
<name>A0A060S127_PYCCI</name>
<dbReference type="PANTHER" id="PTHR46300">
    <property type="entry name" value="P450, PUTATIVE (EUROFUNG)-RELATED-RELATED"/>
    <property type="match status" value="1"/>
</dbReference>
<comment type="subcellular location">
    <subcellularLocation>
        <location evidence="2">Membrane</location>
        <topology evidence="2">Single-pass membrane protein</topology>
    </subcellularLocation>
</comment>
<evidence type="ECO:0000256" key="5">
    <source>
        <dbReference type="ARBA" id="ARBA00022617"/>
    </source>
</evidence>
<dbReference type="InterPro" id="IPR017972">
    <property type="entry name" value="Cyt_P450_CS"/>
</dbReference>
<comment type="pathway">
    <text evidence="3">Secondary metabolite biosynthesis.</text>
</comment>
<evidence type="ECO:0000256" key="2">
    <source>
        <dbReference type="ARBA" id="ARBA00004167"/>
    </source>
</evidence>